<sequence length="249" mass="28338">MQMDGRLRRNLLGTLRRRINPTHRYGVAIIVCKSIGRSVAGFLPLSGRVMLIKLDAKPFPLNIIQVYAPTADKSDDEIANFYKELEVAWNHTKNHEVTVIMGDFNAKVGQGEVEKCGGKFGLGVRNERGGRLVEFWQNKSLVVSNTFFKLPKRRLWTWKSPAHNQDNIIRNQIDFILINDRFKNCVKSAKTYPGADVNSDHNPVVASIEITFKKLKKPSKKQRLDLKKLENADVPQQTQTEINDNLKGI</sequence>
<organism evidence="2 3">
    <name type="scientific">Sitophilus oryzae</name>
    <name type="common">Rice weevil</name>
    <name type="synonym">Curculio oryzae</name>
    <dbReference type="NCBI Taxonomy" id="7048"/>
    <lineage>
        <taxon>Eukaryota</taxon>
        <taxon>Metazoa</taxon>
        <taxon>Ecdysozoa</taxon>
        <taxon>Arthropoda</taxon>
        <taxon>Hexapoda</taxon>
        <taxon>Insecta</taxon>
        <taxon>Pterygota</taxon>
        <taxon>Neoptera</taxon>
        <taxon>Endopterygota</taxon>
        <taxon>Coleoptera</taxon>
        <taxon>Polyphaga</taxon>
        <taxon>Cucujiformia</taxon>
        <taxon>Curculionidae</taxon>
        <taxon>Dryophthorinae</taxon>
        <taxon>Sitophilus</taxon>
    </lineage>
</organism>
<dbReference type="InterPro" id="IPR036691">
    <property type="entry name" value="Endo/exonu/phosph_ase_sf"/>
</dbReference>
<dbReference type="KEGG" id="soy:115883519"/>
<dbReference type="RefSeq" id="XP_030757748.1">
    <property type="nucleotide sequence ID" value="XM_030901888.1"/>
</dbReference>
<accession>A0A6J2Y1T2</accession>
<protein>
    <submittedName>
        <fullName evidence="3">Craniofacial development protein 2-like</fullName>
    </submittedName>
</protein>
<evidence type="ECO:0000313" key="2">
    <source>
        <dbReference type="Proteomes" id="UP000504635"/>
    </source>
</evidence>
<dbReference type="InterPro" id="IPR027124">
    <property type="entry name" value="Swc5/CFDP1/2"/>
</dbReference>
<evidence type="ECO:0000313" key="3">
    <source>
        <dbReference type="RefSeq" id="XP_030757748.1"/>
    </source>
</evidence>
<reference evidence="3" key="1">
    <citation type="submission" date="2025-08" db="UniProtKB">
        <authorList>
            <consortium name="RefSeq"/>
        </authorList>
    </citation>
    <scope>IDENTIFICATION</scope>
    <source>
        <tissue evidence="3">Gonads</tissue>
    </source>
</reference>
<feature type="domain" description="Endonuclease/exonuclease/phosphatase" evidence="1">
    <location>
        <begin position="62"/>
        <end position="204"/>
    </location>
</feature>
<dbReference type="OrthoDB" id="6746993at2759"/>
<proteinExistence type="predicted"/>
<keyword evidence="2" id="KW-1185">Reference proteome</keyword>
<dbReference type="InterPro" id="IPR005135">
    <property type="entry name" value="Endo/exonuclease/phosphatase"/>
</dbReference>
<dbReference type="Proteomes" id="UP000504635">
    <property type="component" value="Unplaced"/>
</dbReference>
<dbReference type="Pfam" id="PF14529">
    <property type="entry name" value="Exo_endo_phos_2"/>
    <property type="match status" value="1"/>
</dbReference>
<dbReference type="InParanoid" id="A0A6J2Y1T2"/>
<name>A0A6J2Y1T2_SITOR</name>
<dbReference type="PANTHER" id="PTHR23227">
    <property type="entry name" value="BUCENTAUR RELATED"/>
    <property type="match status" value="1"/>
</dbReference>
<dbReference type="GO" id="GO:0003824">
    <property type="term" value="F:catalytic activity"/>
    <property type="evidence" value="ECO:0007669"/>
    <property type="project" value="InterPro"/>
</dbReference>
<dbReference type="PANTHER" id="PTHR23227:SF85">
    <property type="entry name" value="CRANIOFACIAL DEVELOPMENT PROTEIN 2"/>
    <property type="match status" value="1"/>
</dbReference>
<gene>
    <name evidence="3" type="primary">LOC115883519</name>
</gene>
<dbReference type="Gene3D" id="3.60.10.10">
    <property type="entry name" value="Endonuclease/exonuclease/phosphatase"/>
    <property type="match status" value="1"/>
</dbReference>
<evidence type="ECO:0000259" key="1">
    <source>
        <dbReference type="Pfam" id="PF14529"/>
    </source>
</evidence>
<dbReference type="CDD" id="cd09076">
    <property type="entry name" value="L1-EN"/>
    <property type="match status" value="1"/>
</dbReference>
<dbReference type="SUPFAM" id="SSF56219">
    <property type="entry name" value="DNase I-like"/>
    <property type="match status" value="1"/>
</dbReference>
<dbReference type="AlphaFoldDB" id="A0A6J2Y1T2"/>
<dbReference type="GeneID" id="115883519"/>